<dbReference type="EMBL" id="GFAC01006588">
    <property type="protein sequence ID" value="JAT92600.1"/>
    <property type="molecule type" value="mRNA"/>
</dbReference>
<sequence>MKAAAISALLVAFAVILVSQANEESYEDSDQHEFQFCNGTFSEAKNNTLECVLKYNHSDSRRLRDYKENSSATPEQIWSGLCTNPNAFFANISKMEGRNHSEIEDLDLEEPFEKCEEVVLSKEISLS</sequence>
<dbReference type="AlphaFoldDB" id="A0A1E1WZZ5"/>
<proteinExistence type="evidence at transcript level"/>
<reference evidence="2" key="1">
    <citation type="journal article" date="2017" name="Front. Cell. Infect. Microbiol.">
        <title>The Distinct Transcriptional Response of the Midgut of Amblyomma sculptum and Amblyomma aureolatum Ticks to Rickettsia rickettsii Correlates to Their Differences in Susceptibility to Infection.</title>
        <authorList>
            <person name="Martins L.A."/>
            <person name="Galletti M.F.B.M."/>
            <person name="Ribeiro J.M."/>
            <person name="Fujita A."/>
            <person name="Costa F.B."/>
            <person name="Labruna M.B."/>
            <person name="Daffre S."/>
            <person name="Fogaca A.C."/>
        </authorList>
    </citation>
    <scope>NUCLEOTIDE SEQUENCE</scope>
</reference>
<evidence type="ECO:0000256" key="1">
    <source>
        <dbReference type="SAM" id="SignalP"/>
    </source>
</evidence>
<feature type="signal peptide" evidence="1">
    <location>
        <begin position="1"/>
        <end position="21"/>
    </location>
</feature>
<accession>A0A1E1WZZ5</accession>
<name>A0A1E1WZZ5_9ACAR</name>
<evidence type="ECO:0000313" key="2">
    <source>
        <dbReference type="EMBL" id="JAT92600.1"/>
    </source>
</evidence>
<feature type="chain" id="PRO_5009115947" evidence="1">
    <location>
        <begin position="22"/>
        <end position="127"/>
    </location>
</feature>
<keyword evidence="1" id="KW-0732">Signal</keyword>
<protein>
    <submittedName>
        <fullName evidence="2">Putative secreted peptide</fullName>
    </submittedName>
</protein>
<feature type="non-terminal residue" evidence="2">
    <location>
        <position position="127"/>
    </location>
</feature>
<organism evidence="2">
    <name type="scientific">Amblyomma aureolatum</name>
    <dbReference type="NCBI Taxonomy" id="187763"/>
    <lineage>
        <taxon>Eukaryota</taxon>
        <taxon>Metazoa</taxon>
        <taxon>Ecdysozoa</taxon>
        <taxon>Arthropoda</taxon>
        <taxon>Chelicerata</taxon>
        <taxon>Arachnida</taxon>
        <taxon>Acari</taxon>
        <taxon>Parasitiformes</taxon>
        <taxon>Ixodida</taxon>
        <taxon>Ixodoidea</taxon>
        <taxon>Ixodidae</taxon>
        <taxon>Amblyomminae</taxon>
        <taxon>Amblyomma</taxon>
    </lineage>
</organism>